<dbReference type="PANTHER" id="PTHR43071:SF1">
    <property type="entry name" value="2-AMINO-4-HYDROXY-6-HYDROXYMETHYLDIHYDROPTERIDINE PYROPHOSPHOKINASE"/>
    <property type="match status" value="1"/>
</dbReference>
<dbReference type="Proteomes" id="UP001199644">
    <property type="component" value="Unassembled WGS sequence"/>
</dbReference>
<comment type="caution">
    <text evidence="14">The sequence shown here is derived from an EMBL/GenBank/DDBJ whole genome shotgun (WGS) entry which is preliminary data.</text>
</comment>
<keyword evidence="7" id="KW-0418">Kinase</keyword>
<evidence type="ECO:0000256" key="9">
    <source>
        <dbReference type="ARBA" id="ARBA00022909"/>
    </source>
</evidence>
<evidence type="ECO:0000256" key="3">
    <source>
        <dbReference type="ARBA" id="ARBA00013253"/>
    </source>
</evidence>
<dbReference type="EMBL" id="JAJUOL010000002">
    <property type="protein sequence ID" value="MCH3850794.1"/>
    <property type="molecule type" value="Genomic_DNA"/>
</dbReference>
<dbReference type="EC" id="2.7.6.3" evidence="3"/>
<keyword evidence="8" id="KW-0067">ATP-binding</keyword>
<reference evidence="14" key="1">
    <citation type="submission" date="2021-12" db="EMBL/GenBank/DDBJ databases">
        <title>Prevalence of phenicol resistance gene fexA in Campylobacter isolated from poultry supply chain.</title>
        <authorList>
            <person name="Tang B."/>
            <person name="Zheng X."/>
            <person name="Lin J."/>
            <person name="Lin R."/>
            <person name="Yang H."/>
            <person name="Shen Z."/>
            <person name="Xia F."/>
        </authorList>
    </citation>
    <scope>NUCLEOTIDE SEQUENCE</scope>
    <source>
        <strain evidence="14">CJHN2011004</strain>
    </source>
</reference>
<evidence type="ECO:0000256" key="12">
    <source>
        <dbReference type="ARBA" id="ARBA00033413"/>
    </source>
</evidence>
<dbReference type="GO" id="GO:0016301">
    <property type="term" value="F:kinase activity"/>
    <property type="evidence" value="ECO:0007669"/>
    <property type="project" value="UniProtKB-KW"/>
</dbReference>
<keyword evidence="6" id="KW-0547">Nucleotide-binding</keyword>
<evidence type="ECO:0000313" key="15">
    <source>
        <dbReference type="Proteomes" id="UP001199644"/>
    </source>
</evidence>
<dbReference type="CDD" id="cd00483">
    <property type="entry name" value="HPPK"/>
    <property type="match status" value="1"/>
</dbReference>
<keyword evidence="9" id="KW-0289">Folate biosynthesis</keyword>
<dbReference type="PROSITE" id="PS00794">
    <property type="entry name" value="HPPK"/>
    <property type="match status" value="1"/>
</dbReference>
<comment type="similarity">
    <text evidence="2">Belongs to the HPPK family.</text>
</comment>
<dbReference type="NCBIfam" id="TIGR01498">
    <property type="entry name" value="folK"/>
    <property type="match status" value="1"/>
</dbReference>
<dbReference type="InterPro" id="IPR035907">
    <property type="entry name" value="Hppk_sf"/>
</dbReference>
<dbReference type="SUPFAM" id="SSF55083">
    <property type="entry name" value="6-hydroxymethyl-7,8-dihydropterin pyrophosphokinase, HPPK"/>
    <property type="match status" value="1"/>
</dbReference>
<dbReference type="InterPro" id="IPR000550">
    <property type="entry name" value="Hppk"/>
</dbReference>
<comment type="pathway">
    <text evidence="1">Cofactor biosynthesis; tetrahydrofolate biosynthesis; 2-amino-4-hydroxy-6-hydroxymethyl-7,8-dihydropteridine diphosphate from 7,8-dihydroneopterin triphosphate: step 4/4.</text>
</comment>
<evidence type="ECO:0000256" key="7">
    <source>
        <dbReference type="ARBA" id="ARBA00022777"/>
    </source>
</evidence>
<evidence type="ECO:0000256" key="6">
    <source>
        <dbReference type="ARBA" id="ARBA00022741"/>
    </source>
</evidence>
<protein>
    <recommendedName>
        <fullName evidence="4">2-amino-4-hydroxy-6-hydroxymethyldihydropteridine pyrophosphokinase</fullName>
        <ecNumber evidence="3">2.7.6.3</ecNumber>
    </recommendedName>
    <alternativeName>
        <fullName evidence="11">6-hydroxymethyl-7,8-dihydropterin pyrophosphokinase</fullName>
    </alternativeName>
    <alternativeName>
        <fullName evidence="12">7,8-dihydro-6-hydroxymethylpterin-pyrophosphokinase</fullName>
    </alternativeName>
</protein>
<name>A0AAW5EDX6_CAMJU</name>
<evidence type="ECO:0000256" key="11">
    <source>
        <dbReference type="ARBA" id="ARBA00029766"/>
    </source>
</evidence>
<dbReference type="Pfam" id="PF01288">
    <property type="entry name" value="HPPK"/>
    <property type="match status" value="1"/>
</dbReference>
<evidence type="ECO:0000256" key="2">
    <source>
        <dbReference type="ARBA" id="ARBA00005810"/>
    </source>
</evidence>
<dbReference type="GO" id="GO:0003848">
    <property type="term" value="F:2-amino-4-hydroxy-6-hydroxymethyldihydropteridine diphosphokinase activity"/>
    <property type="evidence" value="ECO:0007669"/>
    <property type="project" value="UniProtKB-EC"/>
</dbReference>
<organism evidence="14 15">
    <name type="scientific">Campylobacter jejuni</name>
    <dbReference type="NCBI Taxonomy" id="197"/>
    <lineage>
        <taxon>Bacteria</taxon>
        <taxon>Pseudomonadati</taxon>
        <taxon>Campylobacterota</taxon>
        <taxon>Epsilonproteobacteria</taxon>
        <taxon>Campylobacterales</taxon>
        <taxon>Campylobacteraceae</taxon>
        <taxon>Campylobacter</taxon>
    </lineage>
</organism>
<dbReference type="GO" id="GO:0005524">
    <property type="term" value="F:ATP binding"/>
    <property type="evidence" value="ECO:0007669"/>
    <property type="project" value="UniProtKB-KW"/>
</dbReference>
<accession>A0AAW5EDX6</accession>
<feature type="domain" description="7,8-dihydro-6-hydroxymethylpterin-pyrophosphokinase" evidence="13">
    <location>
        <begin position="114"/>
        <end position="125"/>
    </location>
</feature>
<keyword evidence="5 14" id="KW-0808">Transferase</keyword>
<evidence type="ECO:0000259" key="13">
    <source>
        <dbReference type="PROSITE" id="PS00794"/>
    </source>
</evidence>
<evidence type="ECO:0000256" key="8">
    <source>
        <dbReference type="ARBA" id="ARBA00022840"/>
    </source>
</evidence>
<evidence type="ECO:0000313" key="14">
    <source>
        <dbReference type="EMBL" id="MCH3850794.1"/>
    </source>
</evidence>
<proteinExistence type="inferred from homology"/>
<dbReference type="RefSeq" id="WP_144665119.1">
    <property type="nucleotide sequence ID" value="NZ_JAJUMH010000012.1"/>
</dbReference>
<comment type="function">
    <text evidence="10">Catalyzes the transfer of pyrophosphate from adenosine triphosphate (ATP) to 6-hydroxymethyl-7,8-dihydropterin, an enzymatic step in folate biosynthesis pathway.</text>
</comment>
<dbReference type="AlphaFoldDB" id="A0AAW5EDX6"/>
<sequence>MLKIQGVKHFEKSRFFPFFSQNIRSFKYLALIGLGSNIEPEKKRFDMLFRVMMDDKRFKILSTSPMLINEAFGFKEQKDFTNAVMLIQTNLHARALLKVLLYYEVKFKRKRTFKNAPRTLDLDLLYFSQKVKRDKWCEVPHKGAKERVSVILPLGMIYDIRNINGTTYTYFYC</sequence>
<gene>
    <name evidence="14" type="primary">folK</name>
    <name evidence="14" type="ORF">LZC39_01430</name>
</gene>
<evidence type="ECO:0000256" key="5">
    <source>
        <dbReference type="ARBA" id="ARBA00022679"/>
    </source>
</evidence>
<dbReference type="GO" id="GO:0046656">
    <property type="term" value="P:folic acid biosynthetic process"/>
    <property type="evidence" value="ECO:0007669"/>
    <property type="project" value="UniProtKB-KW"/>
</dbReference>
<dbReference type="Gene3D" id="3.30.70.560">
    <property type="entry name" value="7,8-Dihydro-6-hydroxymethylpterin-pyrophosphokinase HPPK"/>
    <property type="match status" value="1"/>
</dbReference>
<evidence type="ECO:0000256" key="1">
    <source>
        <dbReference type="ARBA" id="ARBA00005051"/>
    </source>
</evidence>
<evidence type="ECO:0000256" key="4">
    <source>
        <dbReference type="ARBA" id="ARBA00016218"/>
    </source>
</evidence>
<evidence type="ECO:0000256" key="10">
    <source>
        <dbReference type="ARBA" id="ARBA00029409"/>
    </source>
</evidence>
<dbReference type="PANTHER" id="PTHR43071">
    <property type="entry name" value="2-AMINO-4-HYDROXY-6-HYDROXYMETHYLDIHYDROPTERIDINE PYROPHOSPHOKINASE"/>
    <property type="match status" value="1"/>
</dbReference>